<dbReference type="InterPro" id="IPR039425">
    <property type="entry name" value="RNA_pol_sigma-70-like"/>
</dbReference>
<reference evidence="7 8" key="1">
    <citation type="submission" date="2024-04" db="EMBL/GenBank/DDBJ databases">
        <title>Novel genus in family Flammeovirgaceae.</title>
        <authorList>
            <person name="Nguyen T.H."/>
            <person name="Vuong T.Q."/>
            <person name="Le H."/>
            <person name="Kim S.-G."/>
        </authorList>
    </citation>
    <scope>NUCLEOTIDE SEQUENCE [LARGE SCALE GENOMIC DNA]</scope>
    <source>
        <strain evidence="7 8">JCM 23209</strain>
    </source>
</reference>
<dbReference type="PANTHER" id="PTHR43133">
    <property type="entry name" value="RNA POLYMERASE ECF-TYPE SIGMA FACTO"/>
    <property type="match status" value="1"/>
</dbReference>
<dbReference type="GO" id="GO:0003677">
    <property type="term" value="F:DNA binding"/>
    <property type="evidence" value="ECO:0007669"/>
    <property type="project" value="InterPro"/>
</dbReference>
<feature type="domain" description="RNA polymerase sigma factor 70 region 4 type 2" evidence="6">
    <location>
        <begin position="124"/>
        <end position="176"/>
    </location>
</feature>
<organism evidence="7 8">
    <name type="scientific">Rapidithrix thailandica</name>
    <dbReference type="NCBI Taxonomy" id="413964"/>
    <lineage>
        <taxon>Bacteria</taxon>
        <taxon>Pseudomonadati</taxon>
        <taxon>Bacteroidota</taxon>
        <taxon>Cytophagia</taxon>
        <taxon>Cytophagales</taxon>
        <taxon>Flammeovirgaceae</taxon>
        <taxon>Rapidithrix</taxon>
    </lineage>
</organism>
<dbReference type="CDD" id="cd06171">
    <property type="entry name" value="Sigma70_r4"/>
    <property type="match status" value="1"/>
</dbReference>
<name>A0AAW9RY33_9BACT</name>
<dbReference type="InterPro" id="IPR013249">
    <property type="entry name" value="RNA_pol_sigma70_r4_t2"/>
</dbReference>
<keyword evidence="4" id="KW-0804">Transcription</keyword>
<dbReference type="InterPro" id="IPR013324">
    <property type="entry name" value="RNA_pol_sigma_r3/r4-like"/>
</dbReference>
<keyword evidence="3" id="KW-0731">Sigma factor</keyword>
<dbReference type="AlphaFoldDB" id="A0AAW9RY33"/>
<dbReference type="Proteomes" id="UP001403385">
    <property type="component" value="Unassembled WGS sequence"/>
</dbReference>
<keyword evidence="8" id="KW-1185">Reference proteome</keyword>
<dbReference type="Gene3D" id="1.10.1740.10">
    <property type="match status" value="1"/>
</dbReference>
<dbReference type="GO" id="GO:0006352">
    <property type="term" value="P:DNA-templated transcription initiation"/>
    <property type="evidence" value="ECO:0007669"/>
    <property type="project" value="InterPro"/>
</dbReference>
<evidence type="ECO:0000313" key="8">
    <source>
        <dbReference type="Proteomes" id="UP001403385"/>
    </source>
</evidence>
<evidence type="ECO:0000256" key="1">
    <source>
        <dbReference type="ARBA" id="ARBA00010641"/>
    </source>
</evidence>
<dbReference type="Gene3D" id="1.10.10.10">
    <property type="entry name" value="Winged helix-like DNA-binding domain superfamily/Winged helix DNA-binding domain"/>
    <property type="match status" value="1"/>
</dbReference>
<comment type="caution">
    <text evidence="7">The sequence shown here is derived from an EMBL/GenBank/DDBJ whole genome shotgun (WGS) entry which is preliminary data.</text>
</comment>
<evidence type="ECO:0000259" key="5">
    <source>
        <dbReference type="Pfam" id="PF04542"/>
    </source>
</evidence>
<evidence type="ECO:0000256" key="3">
    <source>
        <dbReference type="ARBA" id="ARBA00023082"/>
    </source>
</evidence>
<dbReference type="NCBIfam" id="TIGR02937">
    <property type="entry name" value="sigma70-ECF"/>
    <property type="match status" value="1"/>
</dbReference>
<proteinExistence type="inferred from homology"/>
<evidence type="ECO:0000256" key="4">
    <source>
        <dbReference type="ARBA" id="ARBA00023163"/>
    </source>
</evidence>
<dbReference type="Pfam" id="PF08281">
    <property type="entry name" value="Sigma70_r4_2"/>
    <property type="match status" value="1"/>
</dbReference>
<comment type="similarity">
    <text evidence="1">Belongs to the sigma-70 factor family. ECF subfamily.</text>
</comment>
<dbReference type="PANTHER" id="PTHR43133:SF46">
    <property type="entry name" value="RNA POLYMERASE SIGMA-70 FACTOR ECF SUBFAMILY"/>
    <property type="match status" value="1"/>
</dbReference>
<dbReference type="SUPFAM" id="SSF88659">
    <property type="entry name" value="Sigma3 and sigma4 domains of RNA polymerase sigma factors"/>
    <property type="match status" value="1"/>
</dbReference>
<dbReference type="InterPro" id="IPR014284">
    <property type="entry name" value="RNA_pol_sigma-70_dom"/>
</dbReference>
<evidence type="ECO:0000256" key="2">
    <source>
        <dbReference type="ARBA" id="ARBA00023015"/>
    </source>
</evidence>
<dbReference type="InterPro" id="IPR036388">
    <property type="entry name" value="WH-like_DNA-bd_sf"/>
</dbReference>
<evidence type="ECO:0000313" key="7">
    <source>
        <dbReference type="EMBL" id="MEN7549809.1"/>
    </source>
</evidence>
<accession>A0AAW9RY33</accession>
<dbReference type="Pfam" id="PF04542">
    <property type="entry name" value="Sigma70_r2"/>
    <property type="match status" value="1"/>
</dbReference>
<gene>
    <name evidence="7" type="ORF">AAG747_17930</name>
</gene>
<evidence type="ECO:0000259" key="6">
    <source>
        <dbReference type="Pfam" id="PF08281"/>
    </source>
</evidence>
<keyword evidence="2" id="KW-0805">Transcription regulation</keyword>
<dbReference type="RefSeq" id="WP_346822587.1">
    <property type="nucleotide sequence ID" value="NZ_JBDKWZ010000010.1"/>
</dbReference>
<dbReference type="GO" id="GO:0016987">
    <property type="term" value="F:sigma factor activity"/>
    <property type="evidence" value="ECO:0007669"/>
    <property type="project" value="UniProtKB-KW"/>
</dbReference>
<dbReference type="InterPro" id="IPR013325">
    <property type="entry name" value="RNA_pol_sigma_r2"/>
</dbReference>
<feature type="domain" description="RNA polymerase sigma-70 region 2" evidence="5">
    <location>
        <begin position="28"/>
        <end position="91"/>
    </location>
</feature>
<sequence length="199" mass="23690">MTTENPNNDSELWNAFKNGQEDAYLKIYDLHYKYLFTYGFRLSSNKMLTDDCIQELFLELWTNRSTVSDVKRIRPYLLTYLKRKIFSELKRSPEYEIKEFDQHLVEKSFETSLIAQENEQIISQQLEKAISQLTNRQREILHLKYFQELSYEEISEVASIKVSRVYNLMYEAIKALRKQLTSVVVWLSLVSSVCDSLRL</sequence>
<protein>
    <submittedName>
        <fullName evidence="7">Sigma-70 family RNA polymerase sigma factor</fullName>
    </submittedName>
</protein>
<dbReference type="EMBL" id="JBDKWZ010000010">
    <property type="protein sequence ID" value="MEN7549809.1"/>
    <property type="molecule type" value="Genomic_DNA"/>
</dbReference>
<dbReference type="SUPFAM" id="SSF88946">
    <property type="entry name" value="Sigma2 domain of RNA polymerase sigma factors"/>
    <property type="match status" value="1"/>
</dbReference>
<dbReference type="InterPro" id="IPR007627">
    <property type="entry name" value="RNA_pol_sigma70_r2"/>
</dbReference>